<protein>
    <submittedName>
        <fullName evidence="3">Nucleotide-binding universal stress protein, UspA family</fullName>
    </submittedName>
</protein>
<keyword evidence="4" id="KW-1185">Reference proteome</keyword>
<name>A0A1I2P531_9EURY</name>
<dbReference type="Proteomes" id="UP000198876">
    <property type="component" value="Unassembled WGS sequence"/>
</dbReference>
<dbReference type="Gene3D" id="3.40.50.12370">
    <property type="match status" value="1"/>
</dbReference>
<evidence type="ECO:0000313" key="3">
    <source>
        <dbReference type="EMBL" id="SFG11292.1"/>
    </source>
</evidence>
<evidence type="ECO:0000256" key="1">
    <source>
        <dbReference type="ARBA" id="ARBA00008791"/>
    </source>
</evidence>
<dbReference type="PANTHER" id="PTHR46268:SF25">
    <property type="entry name" value="USPA DOMAIN PROTEIN"/>
    <property type="match status" value="1"/>
</dbReference>
<dbReference type="OrthoDB" id="157328at2157"/>
<dbReference type="RefSeq" id="WP_092890477.1">
    <property type="nucleotide sequence ID" value="NZ_FOOQ01000001.1"/>
</dbReference>
<proteinExistence type="inferred from homology"/>
<organism evidence="3 4">
    <name type="scientific">Halopelagius inordinatus</name>
    <dbReference type="NCBI Taxonomy" id="553467"/>
    <lineage>
        <taxon>Archaea</taxon>
        <taxon>Methanobacteriati</taxon>
        <taxon>Methanobacteriota</taxon>
        <taxon>Stenosarchaea group</taxon>
        <taxon>Halobacteria</taxon>
        <taxon>Halobacteriales</taxon>
        <taxon>Haloferacaceae</taxon>
    </lineage>
</organism>
<evidence type="ECO:0000259" key="2">
    <source>
        <dbReference type="Pfam" id="PF00582"/>
    </source>
</evidence>
<dbReference type="PANTHER" id="PTHR46268">
    <property type="entry name" value="STRESS RESPONSE PROTEIN NHAX"/>
    <property type="match status" value="1"/>
</dbReference>
<evidence type="ECO:0000313" key="4">
    <source>
        <dbReference type="Proteomes" id="UP000198876"/>
    </source>
</evidence>
<dbReference type="SUPFAM" id="SSF52402">
    <property type="entry name" value="Adenine nucleotide alpha hydrolases-like"/>
    <property type="match status" value="1"/>
</dbReference>
<dbReference type="EMBL" id="FOOQ01000001">
    <property type="protein sequence ID" value="SFG11292.1"/>
    <property type="molecule type" value="Genomic_DNA"/>
</dbReference>
<dbReference type="STRING" id="553467.SAMN04488063_1458"/>
<comment type="similarity">
    <text evidence="1">Belongs to the universal stress protein A family.</text>
</comment>
<feature type="domain" description="UspA" evidence="2">
    <location>
        <begin position="112"/>
        <end position="235"/>
    </location>
</feature>
<sequence length="244" mass="26439">MTERDWTVLVPLEVLEGQTIPDTVVELLSPFSVVLLGYHILPEQTAPGQARIQFEEKAQSLLDELAAEFRETGGSCETRLVFTHDEEQTLDRVADEAGCTAILVPNPTTRVERVLVPVGDDVNVARVAAFVAAMADGRDVELTLYHVADDEEAEPAGRSIVEDAAARLRENGLASDAVRTEVVVSKTPVRAIADAADDHDVVVMGESEPSLRSFLFGEISDQVAARSLGPVIVVRRRRDSAAPE</sequence>
<dbReference type="InterPro" id="IPR006016">
    <property type="entry name" value="UspA"/>
</dbReference>
<accession>A0A1I2P531</accession>
<dbReference type="AlphaFoldDB" id="A0A1I2P531"/>
<dbReference type="Pfam" id="PF00582">
    <property type="entry name" value="Usp"/>
    <property type="match status" value="1"/>
</dbReference>
<gene>
    <name evidence="3" type="ORF">SAMN04488063_1458</name>
</gene>
<reference evidence="4" key="1">
    <citation type="submission" date="2016-10" db="EMBL/GenBank/DDBJ databases">
        <authorList>
            <person name="Varghese N."/>
            <person name="Submissions S."/>
        </authorList>
    </citation>
    <scope>NUCLEOTIDE SEQUENCE [LARGE SCALE GENOMIC DNA]</scope>
    <source>
        <strain evidence="4">CGMCC 1.7739</strain>
    </source>
</reference>